<reference evidence="2 3" key="1">
    <citation type="submission" date="2016-09" db="EMBL/GenBank/DDBJ databases">
        <title>Extensive genetic diversity and differential bi-allelic expression allows diatom success in the polar Southern Ocean.</title>
        <authorList>
            <consortium name="DOE Joint Genome Institute"/>
            <person name="Mock T."/>
            <person name="Otillar R.P."/>
            <person name="Strauss J."/>
            <person name="Dupont C."/>
            <person name="Frickenhaus S."/>
            <person name="Maumus F."/>
            <person name="Mcmullan M."/>
            <person name="Sanges R."/>
            <person name="Schmutz J."/>
            <person name="Toseland A."/>
            <person name="Valas R."/>
            <person name="Veluchamy A."/>
            <person name="Ward B.J."/>
            <person name="Allen A."/>
            <person name="Barry K."/>
            <person name="Falciatore A."/>
            <person name="Ferrante M."/>
            <person name="Fortunato A.E."/>
            <person name="Gloeckner G."/>
            <person name="Gruber A."/>
            <person name="Hipkin R."/>
            <person name="Janech M."/>
            <person name="Kroth P."/>
            <person name="Leese F."/>
            <person name="Lindquist E."/>
            <person name="Lyon B.R."/>
            <person name="Martin J."/>
            <person name="Mayer C."/>
            <person name="Parker M."/>
            <person name="Quesneville H."/>
            <person name="Raymond J."/>
            <person name="Uhlig C."/>
            <person name="Valentin K.U."/>
            <person name="Worden A.Z."/>
            <person name="Armbrust E.V."/>
            <person name="Bowler C."/>
            <person name="Green B."/>
            <person name="Moulton V."/>
            <person name="Van Oosterhout C."/>
            <person name="Grigoriev I."/>
        </authorList>
    </citation>
    <scope>NUCLEOTIDE SEQUENCE [LARGE SCALE GENOMIC DNA]</scope>
    <source>
        <strain evidence="2 3">CCMP1102</strain>
    </source>
</reference>
<feature type="region of interest" description="Disordered" evidence="1">
    <location>
        <begin position="1"/>
        <end position="22"/>
    </location>
</feature>
<protein>
    <recommendedName>
        <fullName evidence="4">Methyltransferase domain-containing protein</fullName>
    </recommendedName>
</protein>
<dbReference type="AlphaFoldDB" id="A0A1E7EXC7"/>
<dbReference type="Proteomes" id="UP000095751">
    <property type="component" value="Unassembled WGS sequence"/>
</dbReference>
<feature type="region of interest" description="Disordered" evidence="1">
    <location>
        <begin position="34"/>
        <end position="70"/>
    </location>
</feature>
<feature type="compositionally biased region" description="Basic and acidic residues" evidence="1">
    <location>
        <begin position="34"/>
        <end position="43"/>
    </location>
</feature>
<dbReference type="OrthoDB" id="411029at2759"/>
<feature type="compositionally biased region" description="Polar residues" evidence="1">
    <location>
        <begin position="44"/>
        <end position="58"/>
    </location>
</feature>
<accession>A0A1E7EXC7</accession>
<dbReference type="KEGG" id="fcy:FRACYDRAFT_193812"/>
<feature type="compositionally biased region" description="Low complexity" evidence="1">
    <location>
        <begin position="1"/>
        <end position="13"/>
    </location>
</feature>
<gene>
    <name evidence="2" type="ORF">FRACYDRAFT_193812</name>
</gene>
<dbReference type="InParanoid" id="A0A1E7EXC7"/>
<organism evidence="2 3">
    <name type="scientific">Fragilariopsis cylindrus CCMP1102</name>
    <dbReference type="NCBI Taxonomy" id="635003"/>
    <lineage>
        <taxon>Eukaryota</taxon>
        <taxon>Sar</taxon>
        <taxon>Stramenopiles</taxon>
        <taxon>Ochrophyta</taxon>
        <taxon>Bacillariophyta</taxon>
        <taxon>Bacillariophyceae</taxon>
        <taxon>Bacillariophycidae</taxon>
        <taxon>Bacillariales</taxon>
        <taxon>Bacillariaceae</taxon>
        <taxon>Fragilariopsis</taxon>
    </lineage>
</organism>
<dbReference type="EMBL" id="KV784371">
    <property type="protein sequence ID" value="OEU10465.1"/>
    <property type="molecule type" value="Genomic_DNA"/>
</dbReference>
<name>A0A1E7EXC7_9STRA</name>
<evidence type="ECO:0000256" key="1">
    <source>
        <dbReference type="SAM" id="MobiDB-lite"/>
    </source>
</evidence>
<proteinExistence type="predicted"/>
<evidence type="ECO:0008006" key="4">
    <source>
        <dbReference type="Google" id="ProtNLM"/>
    </source>
</evidence>
<evidence type="ECO:0000313" key="2">
    <source>
        <dbReference type="EMBL" id="OEU10465.1"/>
    </source>
</evidence>
<keyword evidence="3" id="KW-1185">Reference proteome</keyword>
<evidence type="ECO:0000313" key="3">
    <source>
        <dbReference type="Proteomes" id="UP000095751"/>
    </source>
</evidence>
<sequence length="371" mass="42456">MLATSTSASTSTSPKRDYVPSKIEKYIIDNRKELGYDPKDKKSNPTGCNIWDNSTIPPINNDNNGDGDDSSTKNMFHDYSFHLDRHIKAVKDFQPIPNLLKSIIDNNNNNNNSSSSSSIEEICSAARPHPDGLSALFSNSSNQLSYTERSGFIEPLYPPMRNHKICYQKPRNLMSLDYLIHDFESMCLQLKSHSKIVLIDMGASLSFHKATQEPPIVTLLELYEKFGFHFDHIYGFETTFTDPSTVYKKLLPEKYMHNYHWINVGVNHTEEDKLNPLHSILKKFTEDDFIVVKLDIDTSFIEKPLAYQILNNTGAGEYDYHRLIDQFYFEDHVHLKELAGSWGRSMDGTISDTLELFSGLRSKGIPAHFWP</sequence>